<dbReference type="GO" id="GO:0005829">
    <property type="term" value="C:cytosol"/>
    <property type="evidence" value="ECO:0007669"/>
    <property type="project" value="TreeGrafter"/>
</dbReference>
<protein>
    <submittedName>
        <fullName evidence="7">BZ3500_MvSof-1268-A1-R1_Chr7-1g09200 protein</fullName>
    </submittedName>
</protein>
<feature type="region of interest" description="Disordered" evidence="5">
    <location>
        <begin position="758"/>
        <end position="797"/>
    </location>
</feature>
<dbReference type="Pfam" id="PF08427">
    <property type="entry name" value="ARMH3_C"/>
    <property type="match status" value="1"/>
</dbReference>
<accession>A0A2X0ND53</accession>
<evidence type="ECO:0000313" key="8">
    <source>
        <dbReference type="Proteomes" id="UP000249723"/>
    </source>
</evidence>
<evidence type="ECO:0000313" key="7">
    <source>
        <dbReference type="EMBL" id="SDA02987.1"/>
    </source>
</evidence>
<comment type="subcellular location">
    <subcellularLocation>
        <location evidence="1">Membrane</location>
    </subcellularLocation>
</comment>
<feature type="compositionally biased region" description="Polar residues" evidence="5">
    <location>
        <begin position="362"/>
        <end position="377"/>
    </location>
</feature>
<feature type="region of interest" description="Disordered" evidence="5">
    <location>
        <begin position="362"/>
        <end position="432"/>
    </location>
</feature>
<evidence type="ECO:0000256" key="3">
    <source>
        <dbReference type="ARBA" id="ARBA00022989"/>
    </source>
</evidence>
<feature type="compositionally biased region" description="Low complexity" evidence="5">
    <location>
        <begin position="772"/>
        <end position="797"/>
    </location>
</feature>
<dbReference type="Proteomes" id="UP000249723">
    <property type="component" value="Unassembled WGS sequence"/>
</dbReference>
<feature type="compositionally biased region" description="Low complexity" evidence="5">
    <location>
        <begin position="1"/>
        <end position="51"/>
    </location>
</feature>
<feature type="compositionally biased region" description="Basic and acidic residues" evidence="5">
    <location>
        <begin position="381"/>
        <end position="397"/>
    </location>
</feature>
<dbReference type="InterPro" id="IPR039868">
    <property type="entry name" value="ARMD3-like"/>
</dbReference>
<dbReference type="SMART" id="SM01158">
    <property type="entry name" value="DUF1741"/>
    <property type="match status" value="1"/>
</dbReference>
<dbReference type="PANTHER" id="PTHR13608:SF3">
    <property type="entry name" value="ARMADILLO-LIKE HELICAL DOMAIN-CONTAINING PROTEIN 3"/>
    <property type="match status" value="1"/>
</dbReference>
<evidence type="ECO:0000256" key="1">
    <source>
        <dbReference type="ARBA" id="ARBA00004370"/>
    </source>
</evidence>
<keyword evidence="2" id="KW-0812">Transmembrane</keyword>
<evidence type="ECO:0000256" key="2">
    <source>
        <dbReference type="ARBA" id="ARBA00022692"/>
    </source>
</evidence>
<evidence type="ECO:0000256" key="5">
    <source>
        <dbReference type="SAM" id="MobiDB-lite"/>
    </source>
</evidence>
<feature type="region of interest" description="Disordered" evidence="5">
    <location>
        <begin position="1"/>
        <end position="61"/>
    </location>
</feature>
<dbReference type="GO" id="GO:0016020">
    <property type="term" value="C:membrane"/>
    <property type="evidence" value="ECO:0007669"/>
    <property type="project" value="UniProtKB-SubCell"/>
</dbReference>
<keyword evidence="8" id="KW-1185">Reference proteome</keyword>
<keyword evidence="3" id="KW-1133">Transmembrane helix</keyword>
<organism evidence="7 8">
    <name type="scientific">Microbotryum saponariae</name>
    <dbReference type="NCBI Taxonomy" id="289078"/>
    <lineage>
        <taxon>Eukaryota</taxon>
        <taxon>Fungi</taxon>
        <taxon>Dikarya</taxon>
        <taxon>Basidiomycota</taxon>
        <taxon>Pucciniomycotina</taxon>
        <taxon>Microbotryomycetes</taxon>
        <taxon>Microbotryales</taxon>
        <taxon>Microbotryaceae</taxon>
        <taxon>Microbotryum</taxon>
    </lineage>
</organism>
<sequence>MSVPTLNLTLPTPSSSSSSEAAATRTTPTPLGADTITITPAASTSSASTTPGKGTPLPISPLKQLNAQQDAPPIRPKLESCWEQLTTNPTLFAERSIPQLHRYFNELFCLTPNPDTIEQALDALSVQDLLGEYKDNITYLFTHATRTLRETQTDHITRSNITETLIPFLRNLLSRRYHNFSYETINLLAGSLAHSDTVFTNLVSAIDHTLQDRSLATPLRHRTLQLALVLVASIDQGSINAYFLRRDLFSTLVQFMTDDATCQFSFESALLLGLLANYRQHEARNPYRVRIEDMVEETVMARLIEVVQVVCQQARDSYTHIVDDAPASFVASITSLIFSFKVPEFFKQGLVFSLPPPPPLNRATSKASLRSESSTTPAAKPKADGRASVEAEVESKPTDVATKDSQTTPAATPDLVVSSAPSTAIPKEKKEENQFKAMPNEVLVILLPFFDLIHLNKSFCAFVLADSPSGKPSALPSTLISLCSYVLCHASVSSRARSYARLCLLLMMVLVEEGEGKLSKATDEIWICRQVSLDDADRARCLSLTVIQGTLQRIPMLPRSTGKRPALAAMLDCCVIFLRHNLRKKLDVETFIVCLRLIQRILQQLKTERIRLVYDWVTVWRSILSLAGFVVSQIEILRLVSTQIDDLISQIFILLSYAAYWGETLFPTSEGSALLFYELLHADETLKALSDLLGISSIPLPPSSFSASSEDAGSRRSSSSVFANPRTLAAIQATPLMKPSPLMLDPTTFFGGYATGDSGSGSGSGLKPPGPSSNASTTASGTSGSSSTASSAEPTEASQSHLAKGFIATECVSNLHLARTHFINSIEAFKQGPLSPLGKGEDPTLDPETIVAVIEDNLGGLELIESSAMGDMRKGIANMGGVVRTIPSVGAMAKGTGTTGVGANGEEAELSGAPGWERSMMVVVCKDVLSILCP</sequence>
<keyword evidence="4" id="KW-0472">Membrane</keyword>
<proteinExistence type="predicted"/>
<gene>
    <name evidence="7" type="ORF">BZ3500_MVSOF-1268-A1-R1_CHR7-1G09200</name>
</gene>
<evidence type="ECO:0000256" key="4">
    <source>
        <dbReference type="ARBA" id="ARBA00023136"/>
    </source>
</evidence>
<feature type="domain" description="Armadillo-like helical" evidence="6">
    <location>
        <begin position="558"/>
        <end position="876"/>
    </location>
</feature>
<name>A0A2X0ND53_9BASI</name>
<dbReference type="PANTHER" id="PTHR13608">
    <property type="entry name" value="ARMADILLO-LIKE HELICAL DOMAIN-CONTAINING PROTEIN 3"/>
    <property type="match status" value="1"/>
</dbReference>
<dbReference type="InterPro" id="IPR013636">
    <property type="entry name" value="ARMH3_C"/>
</dbReference>
<evidence type="ECO:0000259" key="6">
    <source>
        <dbReference type="SMART" id="SM01158"/>
    </source>
</evidence>
<reference evidence="8" key="1">
    <citation type="submission" date="2016-10" db="EMBL/GenBank/DDBJ databases">
        <authorList>
            <person name="Jeantristanb JTB J.-T."/>
            <person name="Ricardo R."/>
        </authorList>
    </citation>
    <scope>NUCLEOTIDE SEQUENCE [LARGE SCALE GENOMIC DNA]</scope>
</reference>
<dbReference type="OrthoDB" id="2012278at2759"/>
<dbReference type="AlphaFoldDB" id="A0A2X0ND53"/>
<dbReference type="EMBL" id="FMWP01000127">
    <property type="protein sequence ID" value="SDA02987.1"/>
    <property type="molecule type" value="Genomic_DNA"/>
</dbReference>